<dbReference type="STRING" id="200361.A0A453DHP9"/>
<feature type="domain" description="Mediator complex subunit 15 KIX" evidence="4">
    <location>
        <begin position="56"/>
        <end position="135"/>
    </location>
</feature>
<dbReference type="FunFam" id="1.10.246.20:FF:000003">
    <property type="entry name" value="Mediator of RNA polymerase II transcription subunit 15a"/>
    <property type="match status" value="2"/>
</dbReference>
<evidence type="ECO:0000256" key="3">
    <source>
        <dbReference type="SAM" id="MobiDB-lite"/>
    </source>
</evidence>
<reference evidence="6" key="1">
    <citation type="journal article" date="2014" name="Science">
        <title>Ancient hybridizations among the ancestral genomes of bread wheat.</title>
        <authorList>
            <consortium name="International Wheat Genome Sequencing Consortium,"/>
            <person name="Marcussen T."/>
            <person name="Sandve S.R."/>
            <person name="Heier L."/>
            <person name="Spannagl M."/>
            <person name="Pfeifer M."/>
            <person name="Jakobsen K.S."/>
            <person name="Wulff B.B."/>
            <person name="Steuernagel B."/>
            <person name="Mayer K.F."/>
            <person name="Olsen O.A."/>
        </authorList>
    </citation>
    <scope>NUCLEOTIDE SEQUENCE [LARGE SCALE GENOMIC DNA]</scope>
    <source>
        <strain evidence="6">cv. AL8/78</strain>
    </source>
</reference>
<dbReference type="GO" id="GO:0005634">
    <property type="term" value="C:nucleus"/>
    <property type="evidence" value="ECO:0007669"/>
    <property type="project" value="UniProtKB-SubCell"/>
</dbReference>
<comment type="subcellular location">
    <subcellularLocation>
        <location evidence="1">Nucleus</location>
    </subcellularLocation>
</comment>
<evidence type="ECO:0000313" key="5">
    <source>
        <dbReference type="EnsemblPlants" id="AET2Gv21244200.1"/>
    </source>
</evidence>
<dbReference type="Gene3D" id="1.10.246.20">
    <property type="entry name" value="Coactivator CBP, KIX domain"/>
    <property type="match status" value="2"/>
</dbReference>
<accession>A0A453DHP9</accession>
<dbReference type="Pfam" id="PF16987">
    <property type="entry name" value="KIX_2"/>
    <property type="match status" value="2"/>
</dbReference>
<evidence type="ECO:0000313" key="6">
    <source>
        <dbReference type="Proteomes" id="UP000015105"/>
    </source>
</evidence>
<reference evidence="5" key="5">
    <citation type="journal article" date="2021" name="G3 (Bethesda)">
        <title>Aegilops tauschii genome assembly Aet v5.0 features greater sequence contiguity and improved annotation.</title>
        <authorList>
            <person name="Wang L."/>
            <person name="Zhu T."/>
            <person name="Rodriguez J.C."/>
            <person name="Deal K.R."/>
            <person name="Dubcovsky J."/>
            <person name="McGuire P.E."/>
            <person name="Lux T."/>
            <person name="Spannagl M."/>
            <person name="Mayer K.F.X."/>
            <person name="Baldrich P."/>
            <person name="Meyers B.C."/>
            <person name="Huo N."/>
            <person name="Gu Y.Q."/>
            <person name="Zhou H."/>
            <person name="Devos K.M."/>
            <person name="Bennetzen J.L."/>
            <person name="Unver T."/>
            <person name="Budak H."/>
            <person name="Gulick P.J."/>
            <person name="Galiba G."/>
            <person name="Kalapos B."/>
            <person name="Nelson D.R."/>
            <person name="Li P."/>
            <person name="You F.M."/>
            <person name="Luo M.C."/>
            <person name="Dvorak J."/>
        </authorList>
    </citation>
    <scope>NUCLEOTIDE SEQUENCE [LARGE SCALE GENOMIC DNA]</scope>
    <source>
        <strain evidence="5">cv. AL8/78</strain>
    </source>
</reference>
<dbReference type="InterPro" id="IPR036546">
    <property type="entry name" value="MED15_KIX"/>
</dbReference>
<feature type="region of interest" description="Disordered" evidence="3">
    <location>
        <begin position="14"/>
        <end position="38"/>
    </location>
</feature>
<dbReference type="EnsemblPlants" id="AET2Gv21244200.1">
    <property type="protein sequence ID" value="AET2Gv21244200.1"/>
    <property type="gene ID" value="AET2Gv21244200"/>
</dbReference>
<dbReference type="AlphaFoldDB" id="A0A453DHP9"/>
<evidence type="ECO:0000256" key="1">
    <source>
        <dbReference type="ARBA" id="ARBA00004123"/>
    </source>
</evidence>
<reference evidence="5" key="3">
    <citation type="journal article" date="2017" name="Nature">
        <title>Genome sequence of the progenitor of the wheat D genome Aegilops tauschii.</title>
        <authorList>
            <person name="Luo M.C."/>
            <person name="Gu Y.Q."/>
            <person name="Puiu D."/>
            <person name="Wang H."/>
            <person name="Twardziok S.O."/>
            <person name="Deal K.R."/>
            <person name="Huo N."/>
            <person name="Zhu T."/>
            <person name="Wang L."/>
            <person name="Wang Y."/>
            <person name="McGuire P.E."/>
            <person name="Liu S."/>
            <person name="Long H."/>
            <person name="Ramasamy R.K."/>
            <person name="Rodriguez J.C."/>
            <person name="Van S.L."/>
            <person name="Yuan L."/>
            <person name="Wang Z."/>
            <person name="Xia Z."/>
            <person name="Xiao L."/>
            <person name="Anderson O.D."/>
            <person name="Ouyang S."/>
            <person name="Liang Y."/>
            <person name="Zimin A.V."/>
            <person name="Pertea G."/>
            <person name="Qi P."/>
            <person name="Bennetzen J.L."/>
            <person name="Dai X."/>
            <person name="Dawson M.W."/>
            <person name="Muller H.G."/>
            <person name="Kugler K."/>
            <person name="Rivarola-Duarte L."/>
            <person name="Spannagl M."/>
            <person name="Mayer K.F.X."/>
            <person name="Lu F.H."/>
            <person name="Bevan M.W."/>
            <person name="Leroy P."/>
            <person name="Li P."/>
            <person name="You F.M."/>
            <person name="Sun Q."/>
            <person name="Liu Z."/>
            <person name="Lyons E."/>
            <person name="Wicker T."/>
            <person name="Salzberg S.L."/>
            <person name="Devos K.M."/>
            <person name="Dvorak J."/>
        </authorList>
    </citation>
    <scope>NUCLEOTIDE SEQUENCE [LARGE SCALE GENOMIC DNA]</scope>
    <source>
        <strain evidence="5">cv. AL8/78</strain>
    </source>
</reference>
<feature type="domain" description="Mediator complex subunit 15 KIX" evidence="4">
    <location>
        <begin position="193"/>
        <end position="265"/>
    </location>
</feature>
<dbReference type="GO" id="GO:0031490">
    <property type="term" value="F:chromatin DNA binding"/>
    <property type="evidence" value="ECO:0007669"/>
    <property type="project" value="InterPro"/>
</dbReference>
<dbReference type="SUPFAM" id="SSF47040">
    <property type="entry name" value="Kix domain of CBP (creb binding protein)"/>
    <property type="match status" value="2"/>
</dbReference>
<dbReference type="InterPro" id="IPR044661">
    <property type="entry name" value="MED15a/b/c-like"/>
</dbReference>
<dbReference type="Gramene" id="AET2Gv21244200.1">
    <property type="protein sequence ID" value="AET2Gv21244200.1"/>
    <property type="gene ID" value="AET2Gv21244200"/>
</dbReference>
<proteinExistence type="predicted"/>
<reference evidence="5" key="4">
    <citation type="submission" date="2019-03" db="UniProtKB">
        <authorList>
            <consortium name="EnsemblPlants"/>
        </authorList>
    </citation>
    <scope>IDENTIFICATION</scope>
</reference>
<dbReference type="GO" id="GO:0003713">
    <property type="term" value="F:transcription coactivator activity"/>
    <property type="evidence" value="ECO:0007669"/>
    <property type="project" value="InterPro"/>
</dbReference>
<dbReference type="Proteomes" id="UP000015105">
    <property type="component" value="Chromosome 2D"/>
</dbReference>
<name>A0A453DHP9_AEGTS</name>
<dbReference type="InterPro" id="IPR036529">
    <property type="entry name" value="KIX_dom_sf"/>
</dbReference>
<keyword evidence="2" id="KW-0539">Nucleus</keyword>
<reference evidence="6" key="2">
    <citation type="journal article" date="2017" name="Nat. Plants">
        <title>The Aegilops tauschii genome reveals multiple impacts of transposons.</title>
        <authorList>
            <person name="Zhao G."/>
            <person name="Zou C."/>
            <person name="Li K."/>
            <person name="Wang K."/>
            <person name="Li T."/>
            <person name="Gao L."/>
            <person name="Zhang X."/>
            <person name="Wang H."/>
            <person name="Yang Z."/>
            <person name="Liu X."/>
            <person name="Jiang W."/>
            <person name="Mao L."/>
            <person name="Kong X."/>
            <person name="Jiao Y."/>
            <person name="Jia J."/>
        </authorList>
    </citation>
    <scope>NUCLEOTIDE SEQUENCE [LARGE SCALE GENOMIC DNA]</scope>
    <source>
        <strain evidence="6">cv. AL8/78</strain>
    </source>
</reference>
<protein>
    <recommendedName>
        <fullName evidence="4">Mediator complex subunit 15 KIX domain-containing protein</fullName>
    </recommendedName>
</protein>
<evidence type="ECO:0000259" key="4">
    <source>
        <dbReference type="Pfam" id="PF16987"/>
    </source>
</evidence>
<keyword evidence="6" id="KW-1185">Reference proteome</keyword>
<dbReference type="PANTHER" id="PTHR33137">
    <property type="entry name" value="MEDIATOR OF RNA POLYMERASE II TRANSCRIPTION SUBUNIT 15A-RELATED"/>
    <property type="match status" value="1"/>
</dbReference>
<organism evidence="5 6">
    <name type="scientific">Aegilops tauschii subsp. strangulata</name>
    <name type="common">Goatgrass</name>
    <dbReference type="NCBI Taxonomy" id="200361"/>
    <lineage>
        <taxon>Eukaryota</taxon>
        <taxon>Viridiplantae</taxon>
        <taxon>Streptophyta</taxon>
        <taxon>Embryophyta</taxon>
        <taxon>Tracheophyta</taxon>
        <taxon>Spermatophyta</taxon>
        <taxon>Magnoliopsida</taxon>
        <taxon>Liliopsida</taxon>
        <taxon>Poales</taxon>
        <taxon>Poaceae</taxon>
        <taxon>BOP clade</taxon>
        <taxon>Pooideae</taxon>
        <taxon>Triticodae</taxon>
        <taxon>Triticeae</taxon>
        <taxon>Triticinae</taxon>
        <taxon>Aegilops</taxon>
    </lineage>
</organism>
<evidence type="ECO:0000256" key="2">
    <source>
        <dbReference type="ARBA" id="ARBA00023242"/>
    </source>
</evidence>
<sequence>VAVVWFCIYKSRGGAPPPPSPRDPTSQHTTHEPPAMDANWGVGVGVDLNAPPPTGEDWRAQLLPEARSRVVNKIMECLKKHLPVSVPEGLNELQIIAVRFEDKIYTAATSQSDYLRKISLKMLSMETKTQQAPGNAQVIPNQMNLGQASCLRMPDGTPWRPTQGSDPAAVAAAVAAAAAATGVDPNAPAPTGGDWRPQLQPEARSRIVNKIMECLKKHLPVSGPEGLNELEKIAVGFEEKIYAAATSQSDYLRKVSLKMLSMETNT</sequence>
<dbReference type="PANTHER" id="PTHR33137:SF4">
    <property type="entry name" value="MEDIATOR OF RNA POLYMERASE II TRANSCRIPTION SUBUNIT 15A-RELATED"/>
    <property type="match status" value="1"/>
</dbReference>